<dbReference type="InterPro" id="IPR011050">
    <property type="entry name" value="Pectin_lyase_fold/virulence"/>
</dbReference>
<dbReference type="EMBL" id="FNYA01000011">
    <property type="protein sequence ID" value="SEJ35320.1"/>
    <property type="molecule type" value="Genomic_DNA"/>
</dbReference>
<accession>A0A1H6YDR0</accession>
<evidence type="ECO:0000313" key="2">
    <source>
        <dbReference type="Proteomes" id="UP000199702"/>
    </source>
</evidence>
<evidence type="ECO:0000313" key="1">
    <source>
        <dbReference type="EMBL" id="SEJ35320.1"/>
    </source>
</evidence>
<dbReference type="AlphaFoldDB" id="A0A1H6YDR0"/>
<proteinExistence type="predicted"/>
<dbReference type="RefSeq" id="WP_091315898.1">
    <property type="nucleotide sequence ID" value="NZ_CBCSJU010000004.1"/>
</dbReference>
<dbReference type="PROSITE" id="PS51257">
    <property type="entry name" value="PROKAR_LIPOPROTEIN"/>
    <property type="match status" value="1"/>
</dbReference>
<reference evidence="2" key="1">
    <citation type="submission" date="2016-10" db="EMBL/GenBank/DDBJ databases">
        <authorList>
            <person name="Varghese N."/>
            <person name="Submissions S."/>
        </authorList>
    </citation>
    <scope>NUCLEOTIDE SEQUENCE [LARGE SCALE GENOMIC DNA]</scope>
    <source>
        <strain evidence="2">DSM 17934</strain>
    </source>
</reference>
<keyword evidence="2" id="KW-1185">Reference proteome</keyword>
<dbReference type="Proteomes" id="UP000199702">
    <property type="component" value="Unassembled WGS sequence"/>
</dbReference>
<dbReference type="STRING" id="402734.SAMN05660918_0105"/>
<gene>
    <name evidence="1" type="ORF">SAMN05660918_0105</name>
</gene>
<dbReference type="OrthoDB" id="1111178at2"/>
<organism evidence="1 2">
    <name type="scientific">Flavobacterium terrigena</name>
    <dbReference type="NCBI Taxonomy" id="402734"/>
    <lineage>
        <taxon>Bacteria</taxon>
        <taxon>Pseudomonadati</taxon>
        <taxon>Bacteroidota</taxon>
        <taxon>Flavobacteriia</taxon>
        <taxon>Flavobacteriales</taxon>
        <taxon>Flavobacteriaceae</taxon>
        <taxon>Flavobacterium</taxon>
    </lineage>
</organism>
<protein>
    <recommendedName>
        <fullName evidence="3">Right handed beta helix region</fullName>
    </recommendedName>
</protein>
<evidence type="ECO:0008006" key="3">
    <source>
        <dbReference type="Google" id="ProtNLM"/>
    </source>
</evidence>
<dbReference type="SUPFAM" id="SSF51126">
    <property type="entry name" value="Pectin lyase-like"/>
    <property type="match status" value="1"/>
</dbReference>
<sequence length="523" mass="57278">MRQFKLLLGLITIFSFTSCRNELDFESSIGDLSFSKETVYLDTVFTNIGSSTYTLKVYNNSNKNISIPSVRLGKGQASNYQLMVDGVAGKEFENVELLAKDSMFVFISVNSDVADANPTDFLYTDEIQFGNGGNFQKVNLVTLIQDAVFIYPERTGSPNNFTYEQIQLGVDGNGDPIKITGTNLSHTDVVNGDELHWTNTKPYVVYGYAKIPENEDLIIDQGTKVHFHANSGLIVADDASLVVNGDLSTYDTDGNVLVDNEVVFEGDRLEPNYAEVPGQWGTVWFLPGSNGNNIKNLTIKNATVGMLVSGNDGTPTPTIDMTNTQIYNCTNVGILARTGNLTGKNVVINNCGQASLACTEGGSYDFTHCTFANYWSSPNQTCLVLNDFYKDGSLVVPVSLTKADFKNCIFYGSSNISIDLEKKGTTFEYQFNNCLIKFVDFNNQFINGELYSFTSNPNYSNCILSLSSNTNSPKFKNSSKNKLNILLGSAAIGMGIFDPLVPDDILGNSRATSCDIGAYQYLP</sequence>
<name>A0A1H6YDR0_9FLAO</name>